<accession>A0A1F4TQD6</accession>
<gene>
    <name evidence="2" type="ORF">A2462_05045</name>
</gene>
<feature type="domain" description="KilA-N DNA-binding" evidence="1">
    <location>
        <begin position="15"/>
        <end position="98"/>
    </location>
</feature>
<evidence type="ECO:0000259" key="1">
    <source>
        <dbReference type="Pfam" id="PF10543"/>
    </source>
</evidence>
<dbReference type="AlphaFoldDB" id="A0A1F4TQD6"/>
<dbReference type="Pfam" id="PF10543">
    <property type="entry name" value="ORF6N"/>
    <property type="match status" value="1"/>
</dbReference>
<comment type="caution">
    <text evidence="2">The sequence shown here is derived from an EMBL/GenBank/DDBJ whole genome shotgun (WGS) entry which is preliminary data.</text>
</comment>
<name>A0A1F4TQD6_UNCSA</name>
<reference evidence="2 3" key="1">
    <citation type="journal article" date="2016" name="Nat. Commun.">
        <title>Thousands of microbial genomes shed light on interconnected biogeochemical processes in an aquifer system.</title>
        <authorList>
            <person name="Anantharaman K."/>
            <person name="Brown C.T."/>
            <person name="Hug L.A."/>
            <person name="Sharon I."/>
            <person name="Castelle C.J."/>
            <person name="Probst A.J."/>
            <person name="Thomas B.C."/>
            <person name="Singh A."/>
            <person name="Wilkins M.J."/>
            <person name="Karaoz U."/>
            <person name="Brodie E.L."/>
            <person name="Williams K.H."/>
            <person name="Hubbard S.S."/>
            <person name="Banfield J.F."/>
        </authorList>
    </citation>
    <scope>NUCLEOTIDE SEQUENCE [LARGE SCALE GENOMIC DNA]</scope>
</reference>
<sequence>MSKNNLLGISEIQTLIIELRGRRVMLDRDLAKLYGVSTKRLLEQVKRNKERFPDDFMFQLTENEFAFLRSQIATSKRGGRRYLPYAFTRNGANMLSAILNSSIAVARSIQIMRAFSILEEIMSKKKIKVGKSPDVLARLSTHSRAIMHLFQKDNIKTKEITKVKGVVKEMIILLQKMVFKLPE</sequence>
<organism evidence="2 3">
    <name type="scientific">candidate division WOR-1 bacterium RIFOXYC2_FULL_41_25</name>
    <dbReference type="NCBI Taxonomy" id="1802586"/>
    <lineage>
        <taxon>Bacteria</taxon>
        <taxon>Bacillati</taxon>
        <taxon>Saganbacteria</taxon>
    </lineage>
</organism>
<evidence type="ECO:0000313" key="2">
    <source>
        <dbReference type="EMBL" id="OGC34944.1"/>
    </source>
</evidence>
<evidence type="ECO:0000313" key="3">
    <source>
        <dbReference type="Proteomes" id="UP000177309"/>
    </source>
</evidence>
<protein>
    <recommendedName>
        <fullName evidence="1">KilA-N DNA-binding domain-containing protein</fullName>
    </recommendedName>
</protein>
<dbReference type="InterPro" id="IPR018873">
    <property type="entry name" value="KilA-N_DNA-bd_domain"/>
</dbReference>
<dbReference type="Proteomes" id="UP000177309">
    <property type="component" value="Unassembled WGS sequence"/>
</dbReference>
<dbReference type="EMBL" id="MEUI01000011">
    <property type="protein sequence ID" value="OGC34944.1"/>
    <property type="molecule type" value="Genomic_DNA"/>
</dbReference>
<proteinExistence type="predicted"/>